<dbReference type="EMBL" id="BTGU01000106">
    <property type="protein sequence ID" value="GMN61077.1"/>
    <property type="molecule type" value="Genomic_DNA"/>
</dbReference>
<accession>A0AA88DSN2</accession>
<organism evidence="1 2">
    <name type="scientific">Ficus carica</name>
    <name type="common">Common fig</name>
    <dbReference type="NCBI Taxonomy" id="3494"/>
    <lineage>
        <taxon>Eukaryota</taxon>
        <taxon>Viridiplantae</taxon>
        <taxon>Streptophyta</taxon>
        <taxon>Embryophyta</taxon>
        <taxon>Tracheophyta</taxon>
        <taxon>Spermatophyta</taxon>
        <taxon>Magnoliopsida</taxon>
        <taxon>eudicotyledons</taxon>
        <taxon>Gunneridae</taxon>
        <taxon>Pentapetalae</taxon>
        <taxon>rosids</taxon>
        <taxon>fabids</taxon>
        <taxon>Rosales</taxon>
        <taxon>Moraceae</taxon>
        <taxon>Ficeae</taxon>
        <taxon>Ficus</taxon>
    </lineage>
</organism>
<keyword evidence="2" id="KW-1185">Reference proteome</keyword>
<name>A0AA88DSN2_FICCA</name>
<evidence type="ECO:0000313" key="1">
    <source>
        <dbReference type="EMBL" id="GMN61077.1"/>
    </source>
</evidence>
<evidence type="ECO:0000313" key="2">
    <source>
        <dbReference type="Proteomes" id="UP001187192"/>
    </source>
</evidence>
<dbReference type="AlphaFoldDB" id="A0AA88DSN2"/>
<dbReference type="Proteomes" id="UP001187192">
    <property type="component" value="Unassembled WGS sequence"/>
</dbReference>
<reference evidence="1" key="1">
    <citation type="submission" date="2023-07" db="EMBL/GenBank/DDBJ databases">
        <title>draft genome sequence of fig (Ficus carica).</title>
        <authorList>
            <person name="Takahashi T."/>
            <person name="Nishimura K."/>
        </authorList>
    </citation>
    <scope>NUCLEOTIDE SEQUENCE</scope>
</reference>
<sequence>MTGARAKLANDDGACHGIAGSPIYLTPLLPQRRLSLCIDSARYSSTAMIRPDLARANLVGDDLSHSVRDPPEFAHRRSSQRIQQIGHRSDQSSMRLCWRSSKSEFMGVSLLTFVCVSKDYTLLEYFGDRGWQSELETSGHPC</sequence>
<gene>
    <name evidence="1" type="ORF">TIFTF001_030173</name>
</gene>
<proteinExistence type="predicted"/>
<comment type="caution">
    <text evidence="1">The sequence shown here is derived from an EMBL/GenBank/DDBJ whole genome shotgun (WGS) entry which is preliminary data.</text>
</comment>
<protein>
    <submittedName>
        <fullName evidence="1">Uncharacterized protein</fullName>
    </submittedName>
</protein>